<dbReference type="PROSITE" id="PS00893">
    <property type="entry name" value="NUDIX_BOX"/>
    <property type="match status" value="1"/>
</dbReference>
<keyword evidence="4" id="KW-0479">Metal-binding</keyword>
<protein>
    <submittedName>
        <fullName evidence="10">Nucleoside diphosphate-linked moiety X motif 18-like</fullName>
    </submittedName>
</protein>
<evidence type="ECO:0000256" key="3">
    <source>
        <dbReference type="ARBA" id="ARBA00005582"/>
    </source>
</evidence>
<dbReference type="InParanoid" id="A0A1V9WZF7"/>
<dbReference type="PRINTS" id="PR00502">
    <property type="entry name" value="NUDIXFAMILY"/>
</dbReference>
<evidence type="ECO:0000256" key="7">
    <source>
        <dbReference type="ARBA" id="ARBA00023211"/>
    </source>
</evidence>
<organism evidence="10 11">
    <name type="scientific">Tropilaelaps mercedesae</name>
    <dbReference type="NCBI Taxonomy" id="418985"/>
    <lineage>
        <taxon>Eukaryota</taxon>
        <taxon>Metazoa</taxon>
        <taxon>Ecdysozoa</taxon>
        <taxon>Arthropoda</taxon>
        <taxon>Chelicerata</taxon>
        <taxon>Arachnida</taxon>
        <taxon>Acari</taxon>
        <taxon>Parasitiformes</taxon>
        <taxon>Mesostigmata</taxon>
        <taxon>Gamasina</taxon>
        <taxon>Dermanyssoidea</taxon>
        <taxon>Laelapidae</taxon>
        <taxon>Tropilaelaps</taxon>
    </lineage>
</organism>
<name>A0A1V9WZF7_9ACAR</name>
<proteinExistence type="inferred from homology"/>
<comment type="caution">
    <text evidence="10">The sequence shown here is derived from an EMBL/GenBank/DDBJ whole genome shotgun (WGS) entry which is preliminary data.</text>
</comment>
<dbReference type="InterPro" id="IPR042970">
    <property type="entry name" value="NUDT18_NUDIX"/>
</dbReference>
<dbReference type="Pfam" id="PF00293">
    <property type="entry name" value="NUDIX"/>
    <property type="match status" value="1"/>
</dbReference>
<dbReference type="SUPFAM" id="SSF55811">
    <property type="entry name" value="Nudix"/>
    <property type="match status" value="1"/>
</dbReference>
<evidence type="ECO:0000256" key="1">
    <source>
        <dbReference type="ARBA" id="ARBA00001936"/>
    </source>
</evidence>
<evidence type="ECO:0000256" key="5">
    <source>
        <dbReference type="ARBA" id="ARBA00022801"/>
    </source>
</evidence>
<keyword evidence="7" id="KW-0464">Manganese</keyword>
<sequence length="369" mass="41040">MVLFLLRLSLVNLIEIPSELRKHTRGQALICLIPPALQGMERIERILEDIIRGEAVNDDGAGCVDYSIQDQLAELATKGVESQCASDFRPVLMKNVTYIAGAVVFNDKGEVLLMQEAKVSCAGTWYLPAGRIEPGEQIIEAVRREVLEETGLEFQPQSLLCVETAKGSWFRFIFTGEIVGGKLKTVAEADAESLQAAWVSDISSLSLRGKDIINVIDRARQYFSDLNRVNFSLPAVKSHCKIYLRIVCIIKKKLNNRVHLLISDKGYPHVPLSEINPTRSVHTALKRFMNHVFTNDPPPHKPHGVLSIEHDGTPIHANDGLCLSVLVSCKNCLEEVSLCPSYTWLEISTELADRLQTKIKPHKIAALTV</sequence>
<evidence type="ECO:0000256" key="2">
    <source>
        <dbReference type="ARBA" id="ARBA00001946"/>
    </source>
</evidence>
<dbReference type="GO" id="GO:0046872">
    <property type="term" value="F:metal ion binding"/>
    <property type="evidence" value="ECO:0007669"/>
    <property type="project" value="UniProtKB-KW"/>
</dbReference>
<comment type="cofactor">
    <cofactor evidence="1">
        <name>Mn(2+)</name>
        <dbReference type="ChEBI" id="CHEBI:29035"/>
    </cofactor>
</comment>
<dbReference type="OrthoDB" id="10005910at2759"/>
<dbReference type="EMBL" id="MNPL01031463">
    <property type="protein sequence ID" value="OQR66675.1"/>
    <property type="molecule type" value="Genomic_DNA"/>
</dbReference>
<evidence type="ECO:0000256" key="4">
    <source>
        <dbReference type="ARBA" id="ARBA00022723"/>
    </source>
</evidence>
<dbReference type="Proteomes" id="UP000192247">
    <property type="component" value="Unassembled WGS sequence"/>
</dbReference>
<gene>
    <name evidence="10" type="ORF">BIW11_13993</name>
</gene>
<dbReference type="Gene3D" id="3.90.79.10">
    <property type="entry name" value="Nucleoside Triphosphate Pyrophosphohydrolase"/>
    <property type="match status" value="1"/>
</dbReference>
<feature type="domain" description="Nudix hydrolase" evidence="9">
    <location>
        <begin position="95"/>
        <end position="221"/>
    </location>
</feature>
<comment type="similarity">
    <text evidence="3 8">Belongs to the Nudix hydrolase family.</text>
</comment>
<keyword evidence="5 8" id="KW-0378">Hydrolase</keyword>
<keyword evidence="6" id="KW-0460">Magnesium</keyword>
<evidence type="ECO:0000313" key="11">
    <source>
        <dbReference type="Proteomes" id="UP000192247"/>
    </source>
</evidence>
<evidence type="ECO:0000313" key="10">
    <source>
        <dbReference type="EMBL" id="OQR66675.1"/>
    </source>
</evidence>
<dbReference type="PANTHER" id="PTHR22769">
    <property type="entry name" value="MUTT/NUDIX HYDROLASE"/>
    <property type="match status" value="1"/>
</dbReference>
<dbReference type="CDD" id="cd04671">
    <property type="entry name" value="NUDIX_8DGDPP_Nudt18"/>
    <property type="match status" value="1"/>
</dbReference>
<dbReference type="GO" id="GO:0044716">
    <property type="term" value="F:8-oxo-GDP phosphatase activity"/>
    <property type="evidence" value="ECO:0007669"/>
    <property type="project" value="TreeGrafter"/>
</dbReference>
<reference evidence="10 11" key="1">
    <citation type="journal article" date="2017" name="Gigascience">
        <title>Draft genome of the honey bee ectoparasitic mite, Tropilaelaps mercedesae, is shaped by the parasitic life history.</title>
        <authorList>
            <person name="Dong X."/>
            <person name="Armstrong S.D."/>
            <person name="Xia D."/>
            <person name="Makepeace B.L."/>
            <person name="Darby A.C."/>
            <person name="Kadowaki T."/>
        </authorList>
    </citation>
    <scope>NUCLEOTIDE SEQUENCE [LARGE SCALE GENOMIC DNA]</scope>
    <source>
        <strain evidence="10">Wuxi-XJTLU</strain>
    </source>
</reference>
<keyword evidence="11" id="KW-1185">Reference proteome</keyword>
<dbReference type="InterPro" id="IPR020084">
    <property type="entry name" value="NUDIX_hydrolase_CS"/>
</dbReference>
<evidence type="ECO:0000259" key="9">
    <source>
        <dbReference type="PROSITE" id="PS51462"/>
    </source>
</evidence>
<dbReference type="PANTHER" id="PTHR22769:SF56">
    <property type="entry name" value="8-OXO-DGDP PHOSPHATASE NUDT18"/>
    <property type="match status" value="1"/>
</dbReference>
<dbReference type="STRING" id="418985.A0A1V9WZF7"/>
<dbReference type="InterPro" id="IPR020476">
    <property type="entry name" value="Nudix_hydrolase"/>
</dbReference>
<dbReference type="InterPro" id="IPR015797">
    <property type="entry name" value="NUDIX_hydrolase-like_dom_sf"/>
</dbReference>
<dbReference type="FunCoup" id="A0A1V9WZF7">
    <property type="interactions" value="517"/>
</dbReference>
<dbReference type="AlphaFoldDB" id="A0A1V9WZF7"/>
<dbReference type="PROSITE" id="PS51462">
    <property type="entry name" value="NUDIX"/>
    <property type="match status" value="1"/>
</dbReference>
<evidence type="ECO:0000256" key="6">
    <source>
        <dbReference type="ARBA" id="ARBA00022842"/>
    </source>
</evidence>
<evidence type="ECO:0000256" key="8">
    <source>
        <dbReference type="RuleBase" id="RU003476"/>
    </source>
</evidence>
<dbReference type="InterPro" id="IPR000086">
    <property type="entry name" value="NUDIX_hydrolase_dom"/>
</dbReference>
<accession>A0A1V9WZF7</accession>
<dbReference type="GO" id="GO:0044715">
    <property type="term" value="F:8-oxo-dGDP phosphatase activity"/>
    <property type="evidence" value="ECO:0007669"/>
    <property type="project" value="TreeGrafter"/>
</dbReference>
<comment type="cofactor">
    <cofactor evidence="2">
        <name>Mg(2+)</name>
        <dbReference type="ChEBI" id="CHEBI:18420"/>
    </cofactor>
</comment>